<protein>
    <recommendedName>
        <fullName evidence="5">Zinc finger, CCHC-type</fullName>
    </recommendedName>
</protein>
<comment type="caution">
    <text evidence="3">The sequence shown here is derived from an EMBL/GenBank/DDBJ whole genome shotgun (WGS) entry which is preliminary data.</text>
</comment>
<accession>A0ABD2YSF6</accession>
<feature type="transmembrane region" description="Helical" evidence="2">
    <location>
        <begin position="287"/>
        <end position="308"/>
    </location>
</feature>
<sequence>MAMTTSTIKELSTDFTKLSRFEGGNFLQWQKKIKILLTTLHVAHVLTTERPKETEGVTLEQTHARQKWDNDDFNCMGHILNGSSDGFFDTYQDAISAKDHWKRLEARYMREDATSKKFVVSRFNKYKMVDSKPIMEQLYEIERLLNNFKQHKMNMDETIIISSIIDKLPPSGKDFKRSFIHKKDDISLEQLGHKFHLEEKYRNQEDTKDNVQESVHITEDGKTKSHKKRSHHSNNSNKNKVANKKKKVPLFGYLMSLVGAFLCIAASNVVPCLCFLKISRIYPRLSLELLIITGIILMSVAIMINGTYTSLLEIY</sequence>
<keyword evidence="4" id="KW-1185">Reference proteome</keyword>
<dbReference type="AlphaFoldDB" id="A0ABD2YSF6"/>
<feature type="compositionally biased region" description="Basic and acidic residues" evidence="1">
    <location>
        <begin position="202"/>
        <end position="223"/>
    </location>
</feature>
<organism evidence="3 4">
    <name type="scientific">Cinchona calisaya</name>
    <dbReference type="NCBI Taxonomy" id="153742"/>
    <lineage>
        <taxon>Eukaryota</taxon>
        <taxon>Viridiplantae</taxon>
        <taxon>Streptophyta</taxon>
        <taxon>Embryophyta</taxon>
        <taxon>Tracheophyta</taxon>
        <taxon>Spermatophyta</taxon>
        <taxon>Magnoliopsida</taxon>
        <taxon>eudicotyledons</taxon>
        <taxon>Gunneridae</taxon>
        <taxon>Pentapetalae</taxon>
        <taxon>asterids</taxon>
        <taxon>lamiids</taxon>
        <taxon>Gentianales</taxon>
        <taxon>Rubiaceae</taxon>
        <taxon>Cinchonoideae</taxon>
        <taxon>Cinchoneae</taxon>
        <taxon>Cinchona</taxon>
    </lineage>
</organism>
<reference evidence="3 4" key="1">
    <citation type="submission" date="2024-11" db="EMBL/GenBank/DDBJ databases">
        <title>A near-complete genome assembly of Cinchona calisaya.</title>
        <authorList>
            <person name="Lian D.C."/>
            <person name="Zhao X.W."/>
            <person name="Wei L."/>
        </authorList>
    </citation>
    <scope>NUCLEOTIDE SEQUENCE [LARGE SCALE GENOMIC DNA]</scope>
    <source>
        <tissue evidence="3">Nenye</tissue>
    </source>
</reference>
<evidence type="ECO:0000256" key="1">
    <source>
        <dbReference type="SAM" id="MobiDB-lite"/>
    </source>
</evidence>
<evidence type="ECO:0008006" key="5">
    <source>
        <dbReference type="Google" id="ProtNLM"/>
    </source>
</evidence>
<evidence type="ECO:0000313" key="4">
    <source>
        <dbReference type="Proteomes" id="UP001630127"/>
    </source>
</evidence>
<keyword evidence="2" id="KW-1133">Transmembrane helix</keyword>
<evidence type="ECO:0000313" key="3">
    <source>
        <dbReference type="EMBL" id="KAL3509719.1"/>
    </source>
</evidence>
<dbReference type="PANTHER" id="PTHR47592">
    <property type="entry name" value="PBF68 PROTEIN"/>
    <property type="match status" value="1"/>
</dbReference>
<feature type="transmembrane region" description="Helical" evidence="2">
    <location>
        <begin position="250"/>
        <end position="275"/>
    </location>
</feature>
<gene>
    <name evidence="3" type="ORF">ACH5RR_029120</name>
</gene>
<name>A0ABD2YSF6_9GENT</name>
<feature type="region of interest" description="Disordered" evidence="1">
    <location>
        <begin position="202"/>
        <end position="241"/>
    </location>
</feature>
<keyword evidence="2" id="KW-0812">Transmembrane</keyword>
<evidence type="ECO:0000256" key="2">
    <source>
        <dbReference type="SAM" id="Phobius"/>
    </source>
</evidence>
<dbReference type="EMBL" id="JBJUIK010000012">
    <property type="protein sequence ID" value="KAL3509719.1"/>
    <property type="molecule type" value="Genomic_DNA"/>
</dbReference>
<keyword evidence="2" id="KW-0472">Membrane</keyword>
<dbReference type="Proteomes" id="UP001630127">
    <property type="component" value="Unassembled WGS sequence"/>
</dbReference>
<proteinExistence type="predicted"/>
<dbReference type="PANTHER" id="PTHR47592:SF29">
    <property type="entry name" value="ZINC FINGER, CCHC-TYPE"/>
    <property type="match status" value="1"/>
</dbReference>
<dbReference type="Pfam" id="PF14223">
    <property type="entry name" value="Retrotran_gag_2"/>
    <property type="match status" value="1"/>
</dbReference>